<evidence type="ECO:0000256" key="1">
    <source>
        <dbReference type="SAM" id="MobiDB-lite"/>
    </source>
</evidence>
<keyword evidence="3" id="KW-1185">Reference proteome</keyword>
<organism evidence="2 3">
    <name type="scientific">Lasius niger</name>
    <name type="common">Black garden ant</name>
    <dbReference type="NCBI Taxonomy" id="67767"/>
    <lineage>
        <taxon>Eukaryota</taxon>
        <taxon>Metazoa</taxon>
        <taxon>Ecdysozoa</taxon>
        <taxon>Arthropoda</taxon>
        <taxon>Hexapoda</taxon>
        <taxon>Insecta</taxon>
        <taxon>Pterygota</taxon>
        <taxon>Neoptera</taxon>
        <taxon>Endopterygota</taxon>
        <taxon>Hymenoptera</taxon>
        <taxon>Apocrita</taxon>
        <taxon>Aculeata</taxon>
        <taxon>Formicoidea</taxon>
        <taxon>Formicidae</taxon>
        <taxon>Formicinae</taxon>
        <taxon>Lasius</taxon>
        <taxon>Lasius</taxon>
    </lineage>
</organism>
<dbReference type="EMBL" id="LBMM01013264">
    <property type="protein sequence ID" value="KMQ85732.1"/>
    <property type="molecule type" value="Genomic_DNA"/>
</dbReference>
<reference evidence="2 3" key="1">
    <citation type="submission" date="2015-04" db="EMBL/GenBank/DDBJ databases">
        <title>Lasius niger genome sequencing.</title>
        <authorList>
            <person name="Konorov E.A."/>
            <person name="Nikitin M.A."/>
            <person name="Kirill M.V."/>
            <person name="Chang P."/>
        </authorList>
    </citation>
    <scope>NUCLEOTIDE SEQUENCE [LARGE SCALE GENOMIC DNA]</scope>
    <source>
        <tissue evidence="2">Whole</tissue>
    </source>
</reference>
<dbReference type="PaxDb" id="67767-A0A0J7K5U1"/>
<dbReference type="STRING" id="67767.A0A0J7K5U1"/>
<evidence type="ECO:0000313" key="3">
    <source>
        <dbReference type="Proteomes" id="UP000036403"/>
    </source>
</evidence>
<accession>A0A0J7K5U1</accession>
<evidence type="ECO:0000313" key="2">
    <source>
        <dbReference type="EMBL" id="KMQ85732.1"/>
    </source>
</evidence>
<protein>
    <submittedName>
        <fullName evidence="2">Uncharacterized protein</fullName>
    </submittedName>
</protein>
<proteinExistence type="predicted"/>
<comment type="caution">
    <text evidence="2">The sequence shown here is derived from an EMBL/GenBank/DDBJ whole genome shotgun (WGS) entry which is preliminary data.</text>
</comment>
<feature type="compositionally biased region" description="Basic and acidic residues" evidence="1">
    <location>
        <begin position="35"/>
        <end position="52"/>
    </location>
</feature>
<feature type="compositionally biased region" description="Basic and acidic residues" evidence="1">
    <location>
        <begin position="158"/>
        <end position="184"/>
    </location>
</feature>
<feature type="region of interest" description="Disordered" evidence="1">
    <location>
        <begin position="158"/>
        <end position="225"/>
    </location>
</feature>
<gene>
    <name evidence="2" type="ORF">RF55_15539</name>
</gene>
<sequence length="225" mass="27322">MVATKKKDRRNVRHKDRRSREKRRKGELDGGVGKGSERDKKRTEDDKTEGERKVRVRGVEERIGEGGREILLVIMEKEEDKEELLERSGEIKRRWEIIVDEDLTREERKIRWKIEEKARMERRRERKVVNDNRRIWIEGIKWKWDEEKGRWREWVREGDNRKGKKGREKEGKGRRENPRGGEKTKRGRRRKKEEEEGNEMEERGKESGGRGGRERSKEKERGKRK</sequence>
<feature type="compositionally biased region" description="Basic residues" evidence="1">
    <location>
        <begin position="1"/>
        <end position="25"/>
    </location>
</feature>
<dbReference type="Proteomes" id="UP000036403">
    <property type="component" value="Unassembled WGS sequence"/>
</dbReference>
<dbReference type="AlphaFoldDB" id="A0A0J7K5U1"/>
<feature type="region of interest" description="Disordered" evidence="1">
    <location>
        <begin position="1"/>
        <end position="52"/>
    </location>
</feature>
<feature type="compositionally biased region" description="Basic and acidic residues" evidence="1">
    <location>
        <begin position="200"/>
        <end position="225"/>
    </location>
</feature>
<name>A0A0J7K5U1_LASNI</name>